<dbReference type="EMBL" id="JACCBD010000001">
    <property type="protein sequence ID" value="NYD26058.1"/>
    <property type="molecule type" value="Genomic_DNA"/>
</dbReference>
<dbReference type="AlphaFoldDB" id="A0A852R532"/>
<keyword evidence="1" id="KW-0812">Transmembrane</keyword>
<accession>A0A852R532</accession>
<protein>
    <submittedName>
        <fullName evidence="2">Uncharacterized protein</fullName>
    </submittedName>
</protein>
<evidence type="ECO:0000313" key="2">
    <source>
        <dbReference type="EMBL" id="NYD26058.1"/>
    </source>
</evidence>
<evidence type="ECO:0000256" key="1">
    <source>
        <dbReference type="SAM" id="Phobius"/>
    </source>
</evidence>
<gene>
    <name evidence="2" type="ORF">BJ960_000861</name>
</gene>
<name>A0A852R532_9MICO</name>
<comment type="caution">
    <text evidence="2">The sequence shown here is derived from an EMBL/GenBank/DDBJ whole genome shotgun (WGS) entry which is preliminary data.</text>
</comment>
<proteinExistence type="predicted"/>
<keyword evidence="1" id="KW-1133">Transmembrane helix</keyword>
<evidence type="ECO:0000313" key="3">
    <source>
        <dbReference type="Proteomes" id="UP000586095"/>
    </source>
</evidence>
<organism evidence="2 3">
    <name type="scientific">Leucobacter aridicollis</name>
    <dbReference type="NCBI Taxonomy" id="283878"/>
    <lineage>
        <taxon>Bacteria</taxon>
        <taxon>Bacillati</taxon>
        <taxon>Actinomycetota</taxon>
        <taxon>Actinomycetes</taxon>
        <taxon>Micrococcales</taxon>
        <taxon>Microbacteriaceae</taxon>
        <taxon>Leucobacter</taxon>
    </lineage>
</organism>
<keyword evidence="3" id="KW-1185">Reference proteome</keyword>
<keyword evidence="1" id="KW-0472">Membrane</keyword>
<feature type="transmembrane region" description="Helical" evidence="1">
    <location>
        <begin position="16"/>
        <end position="38"/>
    </location>
</feature>
<dbReference type="Proteomes" id="UP000586095">
    <property type="component" value="Unassembled WGS sequence"/>
</dbReference>
<sequence length="39" mass="4493">MTLRKQGWKEKNPPSVVAILSLAFHAGRFFISLFKFLVD</sequence>
<reference evidence="2 3" key="1">
    <citation type="submission" date="2020-07" db="EMBL/GenBank/DDBJ databases">
        <title>Sequencing the genomes of 1000 actinobacteria strains.</title>
        <authorList>
            <person name="Klenk H.-P."/>
        </authorList>
    </citation>
    <scope>NUCLEOTIDE SEQUENCE [LARGE SCALE GENOMIC DNA]</scope>
    <source>
        <strain evidence="2 3">DSM 17380</strain>
    </source>
</reference>